<comment type="caution">
    <text evidence="1">The sequence shown here is derived from an EMBL/GenBank/DDBJ whole genome shotgun (WGS) entry which is preliminary data.</text>
</comment>
<protein>
    <submittedName>
        <fullName evidence="1">Uncharacterized protein</fullName>
    </submittedName>
</protein>
<sequence>MKKQLSRKEDSYQLLTSILSDLYEKRYFTEKDQFISENKPFIDLLTKNKLLIIRKDQKKNLKIFSLKDSIFNTFNSIEKKIRLFPKYYLNIFFIYEEEKVEDNNGKFKLLETLNRYKSSSSTYKDRLEKILELYEDHYVPFIQILENSLNSPKIEIEKNFILKMDNLLIPLLNLIIDLSKEICSIREKEEIYQLFRFSWLDNEQLTFFFREREKNLKRILKSKLEKGKFFKSFQDAFEQMVWKIGKHLTYNTVLIVGSRNLTNHDKRELNKARALYNVPQYLQSIRTYSDLIEIKLRGFLYNILKVKYGNNWQSLIPSILMQKIKQNQDRDLTHFGKYLTNDNILCYLSRGEYHPLILEKYLWNCCFKFVFGDMNRQLIIDLATISTIANLEKHNRDEENLKEISYIIPQNLEKVKRVLEYINQSYRRIISPEVIFIREKSNELYFSYMNNSDKGKLFPVKINKREREEFEKILNLVINKSGYRENYINLEDQSNLHKTFSMDYRQIIGLFAYYLKRGMIEIEDYFGSNILFKWINRDSVNL</sequence>
<dbReference type="EMBL" id="LAZR01021268">
    <property type="protein sequence ID" value="KKL85914.1"/>
    <property type="molecule type" value="Genomic_DNA"/>
</dbReference>
<reference evidence="1" key="1">
    <citation type="journal article" date="2015" name="Nature">
        <title>Complex archaea that bridge the gap between prokaryotes and eukaryotes.</title>
        <authorList>
            <person name="Spang A."/>
            <person name="Saw J.H."/>
            <person name="Jorgensen S.L."/>
            <person name="Zaremba-Niedzwiedzka K."/>
            <person name="Martijn J."/>
            <person name="Lind A.E."/>
            <person name="van Eijk R."/>
            <person name="Schleper C."/>
            <person name="Guy L."/>
            <person name="Ettema T.J."/>
        </authorList>
    </citation>
    <scope>NUCLEOTIDE SEQUENCE</scope>
</reference>
<accession>A0A0F9FHP1</accession>
<gene>
    <name evidence="1" type="ORF">LCGC14_1950000</name>
</gene>
<organism evidence="1">
    <name type="scientific">marine sediment metagenome</name>
    <dbReference type="NCBI Taxonomy" id="412755"/>
    <lineage>
        <taxon>unclassified sequences</taxon>
        <taxon>metagenomes</taxon>
        <taxon>ecological metagenomes</taxon>
    </lineage>
</organism>
<name>A0A0F9FHP1_9ZZZZ</name>
<proteinExistence type="predicted"/>
<dbReference type="AlphaFoldDB" id="A0A0F9FHP1"/>
<evidence type="ECO:0000313" key="1">
    <source>
        <dbReference type="EMBL" id="KKL85914.1"/>
    </source>
</evidence>